<organism evidence="3 4">
    <name type="scientific">Dyadobacter koreensis</name>
    <dbReference type="NCBI Taxonomy" id="408657"/>
    <lineage>
        <taxon>Bacteria</taxon>
        <taxon>Pseudomonadati</taxon>
        <taxon>Bacteroidota</taxon>
        <taxon>Cytophagia</taxon>
        <taxon>Cytophagales</taxon>
        <taxon>Spirosomataceae</taxon>
        <taxon>Dyadobacter</taxon>
    </lineage>
</organism>
<dbReference type="Gene3D" id="1.20.1260.10">
    <property type="match status" value="1"/>
</dbReference>
<dbReference type="InterPro" id="IPR012347">
    <property type="entry name" value="Ferritin-like"/>
</dbReference>
<accession>A0A1H6QAX0</accession>
<evidence type="ECO:0000256" key="1">
    <source>
        <dbReference type="SAM" id="MobiDB-lite"/>
    </source>
</evidence>
<sequence>MRIASTFMTLATISILWSCGSKSNETTETTEFADSTNEAVAENAGSDSASAALEQDAKFAVEAANGGLAEVALSKIAEQKATNPKVKEFAKQMIKDHSKANDELKTLASSKNITLPSAPNEEKQKEAADLGGKSGSDFDKAYIAQMKKDHNQTVKLFEDGQKDVKDSELKAFIDKTLPVIKAHEEHVKSLDKAM</sequence>
<evidence type="ECO:0000313" key="4">
    <source>
        <dbReference type="Proteomes" id="UP000199532"/>
    </source>
</evidence>
<protein>
    <submittedName>
        <fullName evidence="3">Putative membrane protein</fullName>
    </submittedName>
</protein>
<evidence type="ECO:0000259" key="2">
    <source>
        <dbReference type="Pfam" id="PF13628"/>
    </source>
</evidence>
<dbReference type="PANTHER" id="PTHR38593">
    <property type="entry name" value="BLR2558 PROTEIN"/>
    <property type="match status" value="1"/>
</dbReference>
<proteinExistence type="predicted"/>
<feature type="domain" description="DUF4142" evidence="2">
    <location>
        <begin position="55"/>
        <end position="190"/>
    </location>
</feature>
<reference evidence="3 4" key="1">
    <citation type="submission" date="2016-10" db="EMBL/GenBank/DDBJ databases">
        <authorList>
            <person name="de Groot N.N."/>
        </authorList>
    </citation>
    <scope>NUCLEOTIDE SEQUENCE [LARGE SCALE GENOMIC DNA]</scope>
    <source>
        <strain evidence="3 4">DSM 19938</strain>
    </source>
</reference>
<dbReference type="AlphaFoldDB" id="A0A1H6QAX0"/>
<dbReference type="PANTHER" id="PTHR38593:SF1">
    <property type="entry name" value="BLR2558 PROTEIN"/>
    <property type="match status" value="1"/>
</dbReference>
<dbReference type="EMBL" id="FNXY01000001">
    <property type="protein sequence ID" value="SEI40941.1"/>
    <property type="molecule type" value="Genomic_DNA"/>
</dbReference>
<gene>
    <name evidence="3" type="ORF">SAMN04487995_0474</name>
</gene>
<keyword evidence="4" id="KW-1185">Reference proteome</keyword>
<feature type="region of interest" description="Disordered" evidence="1">
    <location>
        <begin position="112"/>
        <end position="134"/>
    </location>
</feature>
<name>A0A1H6QAX0_9BACT</name>
<dbReference type="Pfam" id="PF13628">
    <property type="entry name" value="DUF4142"/>
    <property type="match status" value="1"/>
</dbReference>
<dbReference type="Proteomes" id="UP000199532">
    <property type="component" value="Unassembled WGS sequence"/>
</dbReference>
<dbReference type="RefSeq" id="WP_090331551.1">
    <property type="nucleotide sequence ID" value="NZ_FNXY01000001.1"/>
</dbReference>
<dbReference type="OrthoDB" id="883203at2"/>
<dbReference type="STRING" id="408657.SAMN04487995_0474"/>
<evidence type="ECO:0000313" key="3">
    <source>
        <dbReference type="EMBL" id="SEI40941.1"/>
    </source>
</evidence>
<dbReference type="InterPro" id="IPR025419">
    <property type="entry name" value="DUF4142"/>
</dbReference>